<dbReference type="VEuPathDB" id="FungiDB:BD410DRAFT_840842"/>
<sequence length="161" mass="17200">MSRYGWEHSPPSFLNSRSRGAHAFTVQLPRTRSSNPRRSLFAGTEDLVSRGTAIHQVIASRAFTIGLERGSQQHQFEYELGGGWAGVDGEGDGSGGSSGSIAAGPAAADSYRYRTHAHGRTLGIDMHQNLALACRRYLTPPLSPGTPMSTHDSSPASSETM</sequence>
<proteinExistence type="predicted"/>
<dbReference type="EMBL" id="ML170183">
    <property type="protein sequence ID" value="TDL21145.1"/>
    <property type="molecule type" value="Genomic_DNA"/>
</dbReference>
<keyword evidence="3" id="KW-1185">Reference proteome</keyword>
<name>A0A4Y7Q161_9AGAM</name>
<evidence type="ECO:0000256" key="1">
    <source>
        <dbReference type="SAM" id="MobiDB-lite"/>
    </source>
</evidence>
<evidence type="ECO:0000313" key="3">
    <source>
        <dbReference type="Proteomes" id="UP000294933"/>
    </source>
</evidence>
<evidence type="ECO:0000313" key="2">
    <source>
        <dbReference type="EMBL" id="TDL21145.1"/>
    </source>
</evidence>
<dbReference type="Proteomes" id="UP000294933">
    <property type="component" value="Unassembled WGS sequence"/>
</dbReference>
<feature type="compositionally biased region" description="Polar residues" evidence="1">
    <location>
        <begin position="146"/>
        <end position="161"/>
    </location>
</feature>
<gene>
    <name evidence="2" type="ORF">BD410DRAFT_840842</name>
</gene>
<dbReference type="AlphaFoldDB" id="A0A4Y7Q161"/>
<feature type="region of interest" description="Disordered" evidence="1">
    <location>
        <begin position="141"/>
        <end position="161"/>
    </location>
</feature>
<accession>A0A4Y7Q161</accession>
<organism evidence="2 3">
    <name type="scientific">Rickenella mellea</name>
    <dbReference type="NCBI Taxonomy" id="50990"/>
    <lineage>
        <taxon>Eukaryota</taxon>
        <taxon>Fungi</taxon>
        <taxon>Dikarya</taxon>
        <taxon>Basidiomycota</taxon>
        <taxon>Agaricomycotina</taxon>
        <taxon>Agaricomycetes</taxon>
        <taxon>Hymenochaetales</taxon>
        <taxon>Rickenellaceae</taxon>
        <taxon>Rickenella</taxon>
    </lineage>
</organism>
<reference evidence="2 3" key="1">
    <citation type="submission" date="2018-06" db="EMBL/GenBank/DDBJ databases">
        <title>A transcriptomic atlas of mushroom development highlights an independent origin of complex multicellularity.</title>
        <authorList>
            <consortium name="DOE Joint Genome Institute"/>
            <person name="Krizsan K."/>
            <person name="Almasi E."/>
            <person name="Merenyi Z."/>
            <person name="Sahu N."/>
            <person name="Viragh M."/>
            <person name="Koszo T."/>
            <person name="Mondo S."/>
            <person name="Kiss B."/>
            <person name="Balint B."/>
            <person name="Kues U."/>
            <person name="Barry K."/>
            <person name="Hegedus J.C."/>
            <person name="Henrissat B."/>
            <person name="Johnson J."/>
            <person name="Lipzen A."/>
            <person name="Ohm R."/>
            <person name="Nagy I."/>
            <person name="Pangilinan J."/>
            <person name="Yan J."/>
            <person name="Xiong Y."/>
            <person name="Grigoriev I.V."/>
            <person name="Hibbett D.S."/>
            <person name="Nagy L.G."/>
        </authorList>
    </citation>
    <scope>NUCLEOTIDE SEQUENCE [LARGE SCALE GENOMIC DNA]</scope>
    <source>
        <strain evidence="2 3">SZMC22713</strain>
    </source>
</reference>
<protein>
    <submittedName>
        <fullName evidence="2">Uncharacterized protein</fullName>
    </submittedName>
</protein>